<dbReference type="GO" id="GO:0016020">
    <property type="term" value="C:membrane"/>
    <property type="evidence" value="ECO:0000318"/>
    <property type="project" value="GO_Central"/>
</dbReference>
<evidence type="ECO:0000259" key="7">
    <source>
        <dbReference type="SMART" id="SM00089"/>
    </source>
</evidence>
<protein>
    <recommendedName>
        <fullName evidence="7">PKD/Chitinase domain-containing protein</fullName>
    </recommendedName>
</protein>
<feature type="domain" description="PKD/Chitinase" evidence="7">
    <location>
        <begin position="113"/>
        <end position="202"/>
    </location>
</feature>
<dbReference type="CDD" id="cd00146">
    <property type="entry name" value="PKD"/>
    <property type="match status" value="2"/>
</dbReference>
<dbReference type="Pfam" id="PF22352">
    <property type="entry name" value="K319L-like_PKD"/>
    <property type="match status" value="5"/>
</dbReference>
<feature type="domain" description="PKD/Chitinase" evidence="7">
    <location>
        <begin position="397"/>
        <end position="488"/>
    </location>
</feature>
<dbReference type="FunFam" id="2.60.40.10:FF:002806">
    <property type="entry name" value="Si:ch73-215d9.1"/>
    <property type="match status" value="1"/>
</dbReference>
<evidence type="ECO:0000256" key="5">
    <source>
        <dbReference type="ARBA" id="ARBA00023180"/>
    </source>
</evidence>
<dbReference type="InParanoid" id="B3S423"/>
<evidence type="ECO:0000256" key="4">
    <source>
        <dbReference type="ARBA" id="ARBA00023136"/>
    </source>
</evidence>
<dbReference type="GO" id="GO:0001764">
    <property type="term" value="P:neuron migration"/>
    <property type="evidence" value="ECO:0000318"/>
    <property type="project" value="GO_Central"/>
</dbReference>
<dbReference type="OrthoDB" id="536372at2759"/>
<dbReference type="FunCoup" id="B3S423">
    <property type="interactions" value="1291"/>
</dbReference>
<dbReference type="EMBL" id="DS985249">
    <property type="protein sequence ID" value="EDV22385.1"/>
    <property type="molecule type" value="Genomic_DNA"/>
</dbReference>
<dbReference type="STRING" id="10228.B3S423"/>
<evidence type="ECO:0000256" key="1">
    <source>
        <dbReference type="ARBA" id="ARBA00004370"/>
    </source>
</evidence>
<dbReference type="PANTHER" id="PTHR46182:SF2">
    <property type="entry name" value="FI19480P1"/>
    <property type="match status" value="1"/>
</dbReference>
<evidence type="ECO:0000313" key="9">
    <source>
        <dbReference type="Proteomes" id="UP000009022"/>
    </source>
</evidence>
<feature type="domain" description="PKD/Chitinase" evidence="7">
    <location>
        <begin position="303"/>
        <end position="391"/>
    </location>
</feature>
<dbReference type="FunFam" id="2.60.40.10:FF:000061">
    <property type="entry name" value="Dyslexia-associated protein KIAA0319 homolog"/>
    <property type="match status" value="3"/>
</dbReference>
<dbReference type="AlphaFoldDB" id="B3S423"/>
<accession>B3S423</accession>
<dbReference type="HOGENOM" id="CLU_009448_1_1_1"/>
<dbReference type="OMA" id="AYVIPDE"/>
<dbReference type="KEGG" id="tad:TRIADDRAFT_28661"/>
<reference evidence="8 9" key="1">
    <citation type="journal article" date="2008" name="Nature">
        <title>The Trichoplax genome and the nature of placozoans.</title>
        <authorList>
            <person name="Srivastava M."/>
            <person name="Begovic E."/>
            <person name="Chapman J."/>
            <person name="Putnam N.H."/>
            <person name="Hellsten U."/>
            <person name="Kawashima T."/>
            <person name="Kuo A."/>
            <person name="Mitros T."/>
            <person name="Salamov A."/>
            <person name="Carpenter M.L."/>
            <person name="Signorovitch A.Y."/>
            <person name="Moreno M.A."/>
            <person name="Kamm K."/>
            <person name="Grimwood J."/>
            <person name="Schmutz J."/>
            <person name="Shapiro H."/>
            <person name="Grigoriev I.V."/>
            <person name="Buss L.W."/>
            <person name="Schierwater B."/>
            <person name="Dellaporta S.L."/>
            <person name="Rokhsar D.S."/>
        </authorList>
    </citation>
    <scope>NUCLEOTIDE SEQUENCE [LARGE SCALE GENOMIC DNA]</scope>
    <source>
        <strain evidence="8 9">Grell-BS-1999</strain>
    </source>
</reference>
<gene>
    <name evidence="8" type="ORF">TRIADDRAFT_28661</name>
</gene>
<dbReference type="eggNOG" id="ENOG502QR8M">
    <property type="taxonomic scope" value="Eukaryota"/>
</dbReference>
<dbReference type="FunFam" id="2.60.40.10:FF:001655">
    <property type="entry name" value="Blast:Dyslexia-associated protein KIAA0319"/>
    <property type="match status" value="1"/>
</dbReference>
<dbReference type="CTD" id="6756321"/>
<feature type="domain" description="PKD/Chitinase" evidence="7">
    <location>
        <begin position="15"/>
        <end position="105"/>
    </location>
</feature>
<evidence type="ECO:0000256" key="3">
    <source>
        <dbReference type="ARBA" id="ARBA00022989"/>
    </source>
</evidence>
<dbReference type="Proteomes" id="UP000009022">
    <property type="component" value="Unassembled WGS sequence"/>
</dbReference>
<dbReference type="InterPro" id="IPR022409">
    <property type="entry name" value="PKD/Chitinase_dom"/>
</dbReference>
<comment type="subcellular location">
    <subcellularLocation>
        <location evidence="1">Membrane</location>
    </subcellularLocation>
</comment>
<keyword evidence="9" id="KW-1185">Reference proteome</keyword>
<dbReference type="GO" id="GO:0031410">
    <property type="term" value="C:cytoplasmic vesicle"/>
    <property type="evidence" value="ECO:0000318"/>
    <property type="project" value="GO_Central"/>
</dbReference>
<proteinExistence type="predicted"/>
<keyword evidence="4 6" id="KW-0472">Membrane</keyword>
<dbReference type="GeneID" id="6756321"/>
<dbReference type="InterPro" id="IPR035986">
    <property type="entry name" value="PKD_dom_sf"/>
</dbReference>
<name>B3S423_TRIAD</name>
<evidence type="ECO:0000256" key="6">
    <source>
        <dbReference type="SAM" id="Phobius"/>
    </source>
</evidence>
<evidence type="ECO:0000256" key="2">
    <source>
        <dbReference type="ARBA" id="ARBA00022692"/>
    </source>
</evidence>
<keyword evidence="2 6" id="KW-0812">Transmembrane</keyword>
<dbReference type="SMART" id="SM00089">
    <property type="entry name" value="PKD"/>
    <property type="match status" value="5"/>
</dbReference>
<evidence type="ECO:0000313" key="8">
    <source>
        <dbReference type="EMBL" id="EDV22385.1"/>
    </source>
</evidence>
<sequence length="676" mass="74774">MWYLCFHFFSELQVDVGFNRNITLPVNSITIYGAAWPPSPKNHPYSFEWSKVFSPANSKAIIAGQHTALLSLSNIDVPGVYGLKLTVRSEASYGHGFVNVTVFPAVRNNKPPVAVIYPKFKEITLPIQKFVLDGSRSSDDDKIVKYEWELVAGPLNYYLKKKTNPVLQLTKLDPGNYDFKLTVTDSDGVKNSTLARIKVNKAMDYKPVALPGPDVLLYLPQNSVVLNGSGSYDDNGIVRYAWTKLHGSPEIADMQGTTSPVLHVTNLVEGHYVFQLNVTDTAGQMASATVTVVVQPEDNKPPKAVAGPDKDLVSPDDSTFLDGSSSSDDRGIVSYLWRKVSGPNSFVMSGAKTSQLKLTKLKLGTYVFELIVTDDRGLQGKDTVNVFVKKDDNKAPVAKINGDVTVKLPKNEAVLNGSLSSDDYGIVRYEWTRSSNSPAIATILEDSDHKPILRLAGLVVGKYTFTLKVVDQKGLYSVDKATITVVKGDAMENLVEVKIDTQGHTFTNQNKMNLLTTISLSLGISGDKIKIDNIHEINSGGISVVFYIVDDNGKVQKGAEIVSTLKSKAFKNLNRKYWIVAIDTYLCHNNCSGHGVCDNLSKRCVCNSFWMENFIKAGIQGQSNCEWSILYVIIICASCVIAIVSIIWFILYCCRRYVQNVDFYEEFFIESCFKIL</sequence>
<dbReference type="InterPro" id="IPR013783">
    <property type="entry name" value="Ig-like_fold"/>
</dbReference>
<dbReference type="RefSeq" id="XP_002114929.1">
    <property type="nucleotide sequence ID" value="XM_002114893.1"/>
</dbReference>
<feature type="domain" description="PKD/Chitinase" evidence="7">
    <location>
        <begin position="212"/>
        <end position="297"/>
    </location>
</feature>
<dbReference type="SUPFAM" id="SSF49299">
    <property type="entry name" value="PKD domain"/>
    <property type="match status" value="4"/>
</dbReference>
<dbReference type="Gene3D" id="2.60.40.10">
    <property type="entry name" value="Immunoglobulins"/>
    <property type="match status" value="5"/>
</dbReference>
<dbReference type="PANTHER" id="PTHR46182">
    <property type="entry name" value="FI19480P1"/>
    <property type="match status" value="1"/>
</dbReference>
<keyword evidence="3 6" id="KW-1133">Transmembrane helix</keyword>
<keyword evidence="5" id="KW-0325">Glycoprotein</keyword>
<dbReference type="InterPro" id="IPR029865">
    <property type="entry name" value="KIAA0319-like"/>
</dbReference>
<feature type="transmembrane region" description="Helical" evidence="6">
    <location>
        <begin position="629"/>
        <end position="651"/>
    </location>
</feature>
<dbReference type="PhylomeDB" id="B3S423"/>
<organism evidence="8 9">
    <name type="scientific">Trichoplax adhaerens</name>
    <name type="common">Trichoplax reptans</name>
    <dbReference type="NCBI Taxonomy" id="10228"/>
    <lineage>
        <taxon>Eukaryota</taxon>
        <taxon>Metazoa</taxon>
        <taxon>Placozoa</taxon>
        <taxon>Uniplacotomia</taxon>
        <taxon>Trichoplacea</taxon>
        <taxon>Trichoplacidae</taxon>
        <taxon>Trichoplax</taxon>
    </lineage>
</organism>